<evidence type="ECO:0000313" key="2">
    <source>
        <dbReference type="EMBL" id="BDS11994.1"/>
    </source>
</evidence>
<sequence length="57" mass="6719">MRFFLIANRTYIYGVIFVNNYSESIGGTKSHVKNDAKICSLWLFITEIILTFFYFLV</sequence>
<evidence type="ECO:0000313" key="3">
    <source>
        <dbReference type="Proteomes" id="UP001060919"/>
    </source>
</evidence>
<proteinExistence type="predicted"/>
<dbReference type="KEGG" id="aup:AsAng_0027090"/>
<protein>
    <submittedName>
        <fullName evidence="2">Uncharacterized protein</fullName>
    </submittedName>
</protein>
<accession>A0A916DRQ1</accession>
<organism evidence="2 3">
    <name type="scientific">Aureispira anguillae</name>
    <dbReference type="NCBI Taxonomy" id="2864201"/>
    <lineage>
        <taxon>Bacteria</taxon>
        <taxon>Pseudomonadati</taxon>
        <taxon>Bacteroidota</taxon>
        <taxon>Saprospiria</taxon>
        <taxon>Saprospirales</taxon>
        <taxon>Saprospiraceae</taxon>
        <taxon>Aureispira</taxon>
    </lineage>
</organism>
<evidence type="ECO:0000256" key="1">
    <source>
        <dbReference type="SAM" id="Phobius"/>
    </source>
</evidence>
<dbReference type="EMBL" id="AP026867">
    <property type="protein sequence ID" value="BDS11994.1"/>
    <property type="molecule type" value="Genomic_DNA"/>
</dbReference>
<feature type="transmembrane region" description="Helical" evidence="1">
    <location>
        <begin position="38"/>
        <end position="56"/>
    </location>
</feature>
<keyword evidence="1" id="KW-0812">Transmembrane</keyword>
<gene>
    <name evidence="2" type="ORF">AsAng_0027090</name>
</gene>
<keyword evidence="1" id="KW-1133">Transmembrane helix</keyword>
<dbReference type="AlphaFoldDB" id="A0A916DRQ1"/>
<name>A0A916DRQ1_9BACT</name>
<dbReference type="Proteomes" id="UP001060919">
    <property type="component" value="Chromosome"/>
</dbReference>
<keyword evidence="3" id="KW-1185">Reference proteome</keyword>
<keyword evidence="1" id="KW-0472">Membrane</keyword>
<reference evidence="2" key="1">
    <citation type="submission" date="2022-09" db="EMBL/GenBank/DDBJ databases">
        <title>Aureispira anguillicida sp. nov., isolated from Leptocephalus of Japanese eel Anguilla japonica.</title>
        <authorList>
            <person name="Yuasa K."/>
            <person name="Mekata T."/>
            <person name="Ikunari K."/>
        </authorList>
    </citation>
    <scope>NUCLEOTIDE SEQUENCE</scope>
    <source>
        <strain evidence="2">EL160426</strain>
    </source>
</reference>